<proteinExistence type="predicted"/>
<feature type="region of interest" description="Disordered" evidence="1">
    <location>
        <begin position="145"/>
        <end position="204"/>
    </location>
</feature>
<dbReference type="EMBL" id="JACIBV010000001">
    <property type="protein sequence ID" value="MBB3728750.1"/>
    <property type="molecule type" value="Genomic_DNA"/>
</dbReference>
<comment type="caution">
    <text evidence="2">The sequence shown here is derived from an EMBL/GenBank/DDBJ whole genome shotgun (WGS) entry which is preliminary data.</text>
</comment>
<accession>A0A7W5V7M5</accession>
<dbReference type="RefSeq" id="WP_183651099.1">
    <property type="nucleotide sequence ID" value="NZ_JACIBV010000001.1"/>
</dbReference>
<protein>
    <submittedName>
        <fullName evidence="2">Uncharacterized protein</fullName>
    </submittedName>
</protein>
<keyword evidence="3" id="KW-1185">Reference proteome</keyword>
<feature type="compositionally biased region" description="Basic residues" evidence="1">
    <location>
        <begin position="183"/>
        <end position="197"/>
    </location>
</feature>
<dbReference type="AlphaFoldDB" id="A0A7W5V7M5"/>
<evidence type="ECO:0000313" key="2">
    <source>
        <dbReference type="EMBL" id="MBB3728750.1"/>
    </source>
</evidence>
<reference evidence="2 3" key="1">
    <citation type="submission" date="2020-08" db="EMBL/GenBank/DDBJ databases">
        <title>Sequencing the genomes of 1000 actinobacteria strains.</title>
        <authorList>
            <person name="Klenk H.-P."/>
        </authorList>
    </citation>
    <scope>NUCLEOTIDE SEQUENCE [LARGE SCALE GENOMIC DNA]</scope>
    <source>
        <strain evidence="2 3">DSM 44320</strain>
    </source>
</reference>
<dbReference type="GeneID" id="95390974"/>
<evidence type="ECO:0000256" key="1">
    <source>
        <dbReference type="SAM" id="MobiDB-lite"/>
    </source>
</evidence>
<dbReference type="Proteomes" id="UP000579945">
    <property type="component" value="Unassembled WGS sequence"/>
</dbReference>
<evidence type="ECO:0000313" key="3">
    <source>
        <dbReference type="Proteomes" id="UP000579945"/>
    </source>
</evidence>
<sequence length="204" mass="22325">MVTVPDDRRSLRRASMAPAPLPLEYDWPGLDAERDGVVYDERAIARSAQALRDVLGRLTGEGEGGEESGLTAGQGSIDDLTRYTTLAQLKSQLQSIDRWEGGLTFAQMLETSHQEFVTVYREVQKALDAAIALVDAGGRQLQGRERHEAGRCVGPWPRASRRPIGSSPHAVNGRSTTTIGAWRRSRASSRASGSRRSRMPELPT</sequence>
<name>A0A7W5V7M5_9ACTN</name>
<gene>
    <name evidence="2" type="ORF">FHR33_004610</name>
</gene>
<organism evidence="2 3">
    <name type="scientific">Nonomuraea dietziae</name>
    <dbReference type="NCBI Taxonomy" id="65515"/>
    <lineage>
        <taxon>Bacteria</taxon>
        <taxon>Bacillati</taxon>
        <taxon>Actinomycetota</taxon>
        <taxon>Actinomycetes</taxon>
        <taxon>Streptosporangiales</taxon>
        <taxon>Streptosporangiaceae</taxon>
        <taxon>Nonomuraea</taxon>
    </lineage>
</organism>